<evidence type="ECO:0000313" key="1">
    <source>
        <dbReference type="EMBL" id="MBP1873627.1"/>
    </source>
</evidence>
<keyword evidence="2" id="KW-1185">Reference proteome</keyword>
<name>A0ACC5SXM2_ENSAD</name>
<accession>A0ACC5SXM2</accession>
<comment type="caution">
    <text evidence="1">The sequence shown here is derived from an EMBL/GenBank/DDBJ whole genome shotgun (WGS) entry which is preliminary data.</text>
</comment>
<reference evidence="1" key="1">
    <citation type="submission" date="2021-03" db="EMBL/GenBank/DDBJ databases">
        <title>Genomic Encyclopedia of Type Strains, Phase IV (KMG-IV): sequencing the most valuable type-strain genomes for metagenomic binning, comparative biology and taxonomic classification.</title>
        <authorList>
            <person name="Goeker M."/>
        </authorList>
    </citation>
    <scope>NUCLEOTIDE SEQUENCE</scope>
    <source>
        <strain evidence="1">DSM 18131</strain>
    </source>
</reference>
<sequence length="290" mass="31298">MSFAHQRQDDRPAVEGMDAAQRRSALDLLARLQPFFPEVGFSLDAAGDDGLSAAQFWAEDGAGLEAGLAYQDCFAVGMDNKIRAAHLIAFYGNQLALALGSLYLGAGIVAGVRRLRFEEFSRAYGERLVAAKRFHFSLSMPAVGDNAPGDAVAFSETFAVHLAPVIAMLKRRTGLSSGAQWRLAADSLAGGFLEIGRALGDEEDAMSKALAIVKRQGTPLYSDKLCYEAIKVEFGEGSGDQALSRVYRLRGGCCLYYRTEGGSFCDNCVLLAPQERRERLQAHLLASQTG</sequence>
<proteinExistence type="predicted"/>
<evidence type="ECO:0000313" key="2">
    <source>
        <dbReference type="Proteomes" id="UP000823773"/>
    </source>
</evidence>
<dbReference type="Proteomes" id="UP000823773">
    <property type="component" value="Unassembled WGS sequence"/>
</dbReference>
<organism evidence="1 2">
    <name type="scientific">Ensifer adhaerens</name>
    <name type="common">Sinorhizobium morelense</name>
    <dbReference type="NCBI Taxonomy" id="106592"/>
    <lineage>
        <taxon>Bacteria</taxon>
        <taxon>Pseudomonadati</taxon>
        <taxon>Pseudomonadota</taxon>
        <taxon>Alphaproteobacteria</taxon>
        <taxon>Hyphomicrobiales</taxon>
        <taxon>Rhizobiaceae</taxon>
        <taxon>Sinorhizobium/Ensifer group</taxon>
        <taxon>Ensifer</taxon>
    </lineage>
</organism>
<dbReference type="EMBL" id="JAGGJR010000005">
    <property type="protein sequence ID" value="MBP1873627.1"/>
    <property type="molecule type" value="Genomic_DNA"/>
</dbReference>
<protein>
    <submittedName>
        <fullName evidence="1">Uncharacterized protein</fullName>
    </submittedName>
</protein>
<gene>
    <name evidence="1" type="ORF">J2Z19_003346</name>
</gene>